<dbReference type="EMBL" id="LAZR01011292">
    <property type="protein sequence ID" value="KKM62454.1"/>
    <property type="molecule type" value="Genomic_DNA"/>
</dbReference>
<sequence>MRTSEERLKRAAWKKTPAGKACEKRYARSPAGKAATKRKNAAPTTKLRKSTWQKEYGLERARKRNAHHRLVIIEFYGGKCLDCGIEDHEVLSLDHLGGGGQGHRKEVSHGRIEGRGVYHWVWKFVKNSETPPVKLELVCRNCNWKRHLVQLRKDMQYEEHMGTKQSDSEVAKGNQGKSVRSDSD</sequence>
<gene>
    <name evidence="2" type="ORF">LCGC14_1521570</name>
</gene>
<accession>A0A0F9IYH7</accession>
<proteinExistence type="predicted"/>
<evidence type="ECO:0000256" key="1">
    <source>
        <dbReference type="SAM" id="MobiDB-lite"/>
    </source>
</evidence>
<protein>
    <submittedName>
        <fullName evidence="2">Uncharacterized protein</fullName>
    </submittedName>
</protein>
<feature type="compositionally biased region" description="Basic residues" evidence="1">
    <location>
        <begin position="35"/>
        <end position="45"/>
    </location>
</feature>
<comment type="caution">
    <text evidence="2">The sequence shown here is derived from an EMBL/GenBank/DDBJ whole genome shotgun (WGS) entry which is preliminary data.</text>
</comment>
<reference evidence="2" key="1">
    <citation type="journal article" date="2015" name="Nature">
        <title>Complex archaea that bridge the gap between prokaryotes and eukaryotes.</title>
        <authorList>
            <person name="Spang A."/>
            <person name="Saw J.H."/>
            <person name="Jorgensen S.L."/>
            <person name="Zaremba-Niedzwiedzka K."/>
            <person name="Martijn J."/>
            <person name="Lind A.E."/>
            <person name="van Eijk R."/>
            <person name="Schleper C."/>
            <person name="Guy L."/>
            <person name="Ettema T.J."/>
        </authorList>
    </citation>
    <scope>NUCLEOTIDE SEQUENCE</scope>
</reference>
<feature type="region of interest" description="Disordered" evidence="1">
    <location>
        <begin position="1"/>
        <end position="45"/>
    </location>
</feature>
<organism evidence="2">
    <name type="scientific">marine sediment metagenome</name>
    <dbReference type="NCBI Taxonomy" id="412755"/>
    <lineage>
        <taxon>unclassified sequences</taxon>
        <taxon>metagenomes</taxon>
        <taxon>ecological metagenomes</taxon>
    </lineage>
</organism>
<evidence type="ECO:0000313" key="2">
    <source>
        <dbReference type="EMBL" id="KKM62454.1"/>
    </source>
</evidence>
<feature type="compositionally biased region" description="Basic and acidic residues" evidence="1">
    <location>
        <begin position="159"/>
        <end position="170"/>
    </location>
</feature>
<feature type="region of interest" description="Disordered" evidence="1">
    <location>
        <begin position="159"/>
        <end position="184"/>
    </location>
</feature>
<dbReference type="AlphaFoldDB" id="A0A0F9IYH7"/>
<name>A0A0F9IYH7_9ZZZZ</name>